<keyword evidence="2" id="KW-1185">Reference proteome</keyword>
<evidence type="ECO:0000313" key="2">
    <source>
        <dbReference type="Proteomes" id="UP000308730"/>
    </source>
</evidence>
<reference evidence="1 2" key="1">
    <citation type="submission" date="2019-02" db="EMBL/GenBank/DDBJ databases">
        <title>Genome sequencing of the rare red list fungi Antrodiella citrinella (Flaviporus citrinellus).</title>
        <authorList>
            <person name="Buettner E."/>
            <person name="Kellner H."/>
        </authorList>
    </citation>
    <scope>NUCLEOTIDE SEQUENCE [LARGE SCALE GENOMIC DNA]</scope>
    <source>
        <strain evidence="1 2">DSM 108506</strain>
    </source>
</reference>
<dbReference type="EMBL" id="SGPM01000533">
    <property type="protein sequence ID" value="THH19531.1"/>
    <property type="molecule type" value="Genomic_DNA"/>
</dbReference>
<dbReference type="Proteomes" id="UP000308730">
    <property type="component" value="Unassembled WGS sequence"/>
</dbReference>
<evidence type="ECO:0000313" key="1">
    <source>
        <dbReference type="EMBL" id="THH19531.1"/>
    </source>
</evidence>
<sequence length="357" mass="39604">MKCLTIAQIPKLVIHDESTTQLFPYASCGVTVLSPLSDEYKLKVLTDLHARLTAPNPGNPLIEINDLVYGAFQILASFNQISVMFRTVLINNPSTPLVTEMNALIVLWAELYRIFPVLLRRSSDETAKAERSAQDFARMYGTFFQDDNISIGDKKREIPRIRKGLEADASQAATVVCSFNNFCKRLYGAEDNWQDIVASTEARIIITPYPHPLVSLTQKEGLKASLPESRLGSGGVSCATGMITTTYMPRTTAHNAMYSKSRTSADVLGVTFSLTSSSSEDFETIYPCLMAFPEVWATIRTELELIVVEDKLYYAHGTKTSQLFKARMNVCAQLYAILAQVLHHYDRVVGEAGSSMA</sequence>
<name>A0A4S4M5E8_9APHY</name>
<protein>
    <submittedName>
        <fullName evidence="1">Uncharacterized protein</fullName>
    </submittedName>
</protein>
<accession>A0A4S4M5E8</accession>
<organism evidence="1 2">
    <name type="scientific">Antrodiella citrinella</name>
    <dbReference type="NCBI Taxonomy" id="2447956"/>
    <lineage>
        <taxon>Eukaryota</taxon>
        <taxon>Fungi</taxon>
        <taxon>Dikarya</taxon>
        <taxon>Basidiomycota</taxon>
        <taxon>Agaricomycotina</taxon>
        <taxon>Agaricomycetes</taxon>
        <taxon>Polyporales</taxon>
        <taxon>Steccherinaceae</taxon>
        <taxon>Antrodiella</taxon>
    </lineage>
</organism>
<dbReference type="AlphaFoldDB" id="A0A4S4M5E8"/>
<proteinExistence type="predicted"/>
<comment type="caution">
    <text evidence="1">The sequence shown here is derived from an EMBL/GenBank/DDBJ whole genome shotgun (WGS) entry which is preliminary data.</text>
</comment>
<gene>
    <name evidence="1" type="ORF">EUX98_g8753</name>
</gene>